<gene>
    <name evidence="4" type="ORF">HXX02_14475</name>
</gene>
<name>A0ABT1P535_9GAMM</name>
<evidence type="ECO:0000256" key="2">
    <source>
        <dbReference type="SAM" id="Phobius"/>
    </source>
</evidence>
<evidence type="ECO:0000259" key="3">
    <source>
        <dbReference type="PROSITE" id="PS50006"/>
    </source>
</evidence>
<dbReference type="EMBL" id="JACASI010000037">
    <property type="protein sequence ID" value="MCQ3830642.1"/>
    <property type="molecule type" value="Genomic_DNA"/>
</dbReference>
<feature type="domain" description="FHA" evidence="3">
    <location>
        <begin position="21"/>
        <end position="70"/>
    </location>
</feature>
<dbReference type="InterPro" id="IPR008984">
    <property type="entry name" value="SMAD_FHA_dom_sf"/>
</dbReference>
<dbReference type="InterPro" id="IPR050923">
    <property type="entry name" value="Cell_Proc_Reg/RNA_Proc"/>
</dbReference>
<dbReference type="SUPFAM" id="SSF49879">
    <property type="entry name" value="SMAD/FHA domain"/>
    <property type="match status" value="2"/>
</dbReference>
<dbReference type="CDD" id="cd00060">
    <property type="entry name" value="FHA"/>
    <property type="match status" value="2"/>
</dbReference>
<dbReference type="Proteomes" id="UP001205566">
    <property type="component" value="Unassembled WGS sequence"/>
</dbReference>
<evidence type="ECO:0000313" key="4">
    <source>
        <dbReference type="EMBL" id="MCQ3830642.1"/>
    </source>
</evidence>
<dbReference type="InterPro" id="IPR000253">
    <property type="entry name" value="FHA_dom"/>
</dbReference>
<sequence length="299" mass="31829">MLKLCDVKDASQSVWLVAPRVTIGRGSQCDLTLGDPSVAKLHAEILVDGEALELRNLSGGGQVAVNGKQVDGSCALSRNDRIQLGNSNLAVIDPKITRVKAAGNAANVSWALRANHPAIVGRVFPVRETSVVGRSDECDLTFAMSHLSRRHARLEVREGLLFVVDLGSANGTYLNNQRITESRVRRGDELRFDSLSFSVVGPADDLDKTTVRQAVTMPDAARQSVALDQAMQRGRHPERRGVTRDNLGSDDASSVPAGGSRYGGDSATAGGNMGWVWLGVLLSCAGIAGFMWAKGQGLV</sequence>
<feature type="transmembrane region" description="Helical" evidence="2">
    <location>
        <begin position="275"/>
        <end position="293"/>
    </location>
</feature>
<feature type="domain" description="FHA" evidence="3">
    <location>
        <begin position="130"/>
        <end position="179"/>
    </location>
</feature>
<keyword evidence="5" id="KW-1185">Reference proteome</keyword>
<accession>A0ABT1P535</accession>
<dbReference type="Pfam" id="PF16697">
    <property type="entry name" value="Yop-YscD_cpl"/>
    <property type="match status" value="1"/>
</dbReference>
<feature type="region of interest" description="Disordered" evidence="1">
    <location>
        <begin position="223"/>
        <end position="261"/>
    </location>
</feature>
<comment type="caution">
    <text evidence="4">The sequence shown here is derived from an EMBL/GenBank/DDBJ whole genome shotgun (WGS) entry which is preliminary data.</text>
</comment>
<keyword evidence="2" id="KW-1133">Transmembrane helix</keyword>
<evidence type="ECO:0000313" key="5">
    <source>
        <dbReference type="Proteomes" id="UP001205566"/>
    </source>
</evidence>
<dbReference type="PANTHER" id="PTHR23308">
    <property type="entry name" value="NUCLEAR INHIBITOR OF PROTEIN PHOSPHATASE-1"/>
    <property type="match status" value="1"/>
</dbReference>
<dbReference type="RefSeq" id="WP_255875560.1">
    <property type="nucleotide sequence ID" value="NZ_JACASI010000037.1"/>
</dbReference>
<keyword evidence="2" id="KW-0812">Transmembrane</keyword>
<dbReference type="PROSITE" id="PS50006">
    <property type="entry name" value="FHA_DOMAIN"/>
    <property type="match status" value="2"/>
</dbReference>
<organism evidence="4 5">
    <name type="scientific">Microbulbifer elongatus</name>
    <dbReference type="NCBI Taxonomy" id="86173"/>
    <lineage>
        <taxon>Bacteria</taxon>
        <taxon>Pseudomonadati</taxon>
        <taxon>Pseudomonadota</taxon>
        <taxon>Gammaproteobacteria</taxon>
        <taxon>Cellvibrionales</taxon>
        <taxon>Microbulbiferaceae</taxon>
        <taxon>Microbulbifer</taxon>
    </lineage>
</organism>
<reference evidence="4" key="1">
    <citation type="thesis" date="2020" institute="Technische Universitat Dresden" country="Dresden, Germany">
        <title>The Agarolytic System of Microbulbifer elongatus PORT2, Isolated from Batu Karas, Pangandaran West Java Indonesia.</title>
        <authorList>
            <person name="Anggraeni S.R."/>
        </authorList>
    </citation>
    <scope>NUCLEOTIDE SEQUENCE</scope>
    <source>
        <strain evidence="4">PORT2</strain>
    </source>
</reference>
<evidence type="ECO:0000256" key="1">
    <source>
        <dbReference type="SAM" id="MobiDB-lite"/>
    </source>
</evidence>
<keyword evidence="2" id="KW-0472">Membrane</keyword>
<dbReference type="InterPro" id="IPR032030">
    <property type="entry name" value="YscD_cytoplasmic_dom"/>
</dbReference>
<protein>
    <submittedName>
        <fullName evidence="4">FHA domain-containing protein</fullName>
    </submittedName>
</protein>
<dbReference type="Pfam" id="PF00498">
    <property type="entry name" value="FHA"/>
    <property type="match status" value="1"/>
</dbReference>
<proteinExistence type="predicted"/>
<dbReference type="Gene3D" id="2.60.200.20">
    <property type="match status" value="2"/>
</dbReference>
<dbReference type="SMART" id="SM00240">
    <property type="entry name" value="FHA"/>
    <property type="match status" value="2"/>
</dbReference>